<feature type="compositionally biased region" description="Basic and acidic residues" evidence="1">
    <location>
        <begin position="570"/>
        <end position="588"/>
    </location>
</feature>
<feature type="compositionally biased region" description="Polar residues" evidence="1">
    <location>
        <begin position="15"/>
        <end position="45"/>
    </location>
</feature>
<dbReference type="Proteomes" id="UP000663879">
    <property type="component" value="Unassembled WGS sequence"/>
</dbReference>
<dbReference type="OrthoDB" id="10649094at2759"/>
<accession>A0A813R5C2</accession>
<feature type="region of interest" description="Disordered" evidence="1">
    <location>
        <begin position="520"/>
        <end position="601"/>
    </location>
</feature>
<dbReference type="AlphaFoldDB" id="A0A813R5C2"/>
<gene>
    <name evidence="2" type="ORF">OXX778_LOCUS5267</name>
</gene>
<feature type="compositionally biased region" description="Polar residues" evidence="1">
    <location>
        <begin position="100"/>
        <end position="129"/>
    </location>
</feature>
<protein>
    <submittedName>
        <fullName evidence="2">Uncharacterized protein</fullName>
    </submittedName>
</protein>
<comment type="caution">
    <text evidence="2">The sequence shown here is derived from an EMBL/GenBank/DDBJ whole genome shotgun (WGS) entry which is preliminary data.</text>
</comment>
<reference evidence="2" key="1">
    <citation type="submission" date="2021-02" db="EMBL/GenBank/DDBJ databases">
        <authorList>
            <person name="Nowell W R."/>
        </authorList>
    </citation>
    <scope>NUCLEOTIDE SEQUENCE</scope>
    <source>
        <strain evidence="2">Ploen Becks lab</strain>
    </source>
</reference>
<evidence type="ECO:0000256" key="1">
    <source>
        <dbReference type="SAM" id="MobiDB-lite"/>
    </source>
</evidence>
<feature type="compositionally biased region" description="Low complexity" evidence="1">
    <location>
        <begin position="90"/>
        <end position="99"/>
    </location>
</feature>
<feature type="compositionally biased region" description="Acidic residues" evidence="1">
    <location>
        <begin position="544"/>
        <end position="554"/>
    </location>
</feature>
<evidence type="ECO:0000313" key="2">
    <source>
        <dbReference type="EMBL" id="CAF0777235.1"/>
    </source>
</evidence>
<feature type="compositionally biased region" description="Basic residues" evidence="1">
    <location>
        <begin position="526"/>
        <end position="538"/>
    </location>
</feature>
<feature type="region of interest" description="Disordered" evidence="1">
    <location>
        <begin position="1"/>
        <end position="129"/>
    </location>
</feature>
<evidence type="ECO:0000313" key="3">
    <source>
        <dbReference type="Proteomes" id="UP000663879"/>
    </source>
</evidence>
<keyword evidence="3" id="KW-1185">Reference proteome</keyword>
<feature type="compositionally biased region" description="Low complexity" evidence="1">
    <location>
        <begin position="62"/>
        <end position="77"/>
    </location>
</feature>
<organism evidence="2 3">
    <name type="scientific">Brachionus calyciflorus</name>
    <dbReference type="NCBI Taxonomy" id="104777"/>
    <lineage>
        <taxon>Eukaryota</taxon>
        <taxon>Metazoa</taxon>
        <taxon>Spiralia</taxon>
        <taxon>Gnathifera</taxon>
        <taxon>Rotifera</taxon>
        <taxon>Eurotatoria</taxon>
        <taxon>Monogononta</taxon>
        <taxon>Pseudotrocha</taxon>
        <taxon>Ploima</taxon>
        <taxon>Brachionidae</taxon>
        <taxon>Brachionus</taxon>
    </lineage>
</organism>
<proteinExistence type="predicted"/>
<sequence length="601" mass="67723">MYSTHKSLAEVPGSNLRTPTITSRMSHLNQTPRSGSKIPSVNNSKIPGVRTPGINTPTSRFMSANNNSAKSINSSMNRSGIPSVKPPSTPTTRTPLSRTINSARTAPNPSSSQARSLIPKTPSTFRPNFNSRLTAASNLQTPKRKSSFLDQKKISRTVDCAKSIKRRSIKILNQSSTRLSFLNEMESGCVVITPKLFKHLMSKSSNKIEESILEKDETETLNDEDLKVRTIEPQNLLKYLLKDKKEDKNNSFKVEITVNLNPNNSNLTDAQQLQVKVDTKKIESALNCKDTDQIELKLKEIPVEIVENKIECEKNNSELIVPDKLTEEKVTNETINNENKKEETVTLKIEPEFNSKGTTEDCHRVVNSIETENISEGAPDVEVNSISNNEDCPQVVNSIEIENITAPDTTNAVVQEIIEVSPIEITNDLIEEVTKTQDLIETIPFEISEDEDEIEKKIPDEIIVESKEEIEEKNENYECKEISLQTDFKDESVCEPFEHKVEDTKFEKVEEIVSEDVKEEVEVKSKSRAVSKPRRGRKPKEQEVESEEGNENSSEEIKNTPAKGRRGRAKQKEVQHVEMDKQSEEPKRVLTRARAKLTAIN</sequence>
<name>A0A813R5C2_9BILA</name>
<dbReference type="EMBL" id="CAJNOC010000562">
    <property type="protein sequence ID" value="CAF0777235.1"/>
    <property type="molecule type" value="Genomic_DNA"/>
</dbReference>